<organism evidence="2 3">
    <name type="scientific">Modicisalibacter luteus</name>
    <dbReference type="NCBI Taxonomy" id="453962"/>
    <lineage>
        <taxon>Bacteria</taxon>
        <taxon>Pseudomonadati</taxon>
        <taxon>Pseudomonadota</taxon>
        <taxon>Gammaproteobacteria</taxon>
        <taxon>Oceanospirillales</taxon>
        <taxon>Halomonadaceae</taxon>
        <taxon>Modicisalibacter</taxon>
    </lineage>
</organism>
<dbReference type="Pfam" id="PF12728">
    <property type="entry name" value="HTH_17"/>
    <property type="match status" value="1"/>
</dbReference>
<feature type="domain" description="Helix-turn-helix" evidence="1">
    <location>
        <begin position="25"/>
        <end position="50"/>
    </location>
</feature>
<dbReference type="SUPFAM" id="SSF46955">
    <property type="entry name" value="Putative DNA-binding domain"/>
    <property type="match status" value="1"/>
</dbReference>
<evidence type="ECO:0000259" key="1">
    <source>
        <dbReference type="Pfam" id="PF12728"/>
    </source>
</evidence>
<name>A0ABV7M4M9_9GAMM</name>
<dbReference type="InterPro" id="IPR009061">
    <property type="entry name" value="DNA-bd_dom_put_sf"/>
</dbReference>
<dbReference type="InterPro" id="IPR041657">
    <property type="entry name" value="HTH_17"/>
</dbReference>
<sequence length="71" mass="8012">MATGKLMDPDQWRRARFAGTPPGMTTVRRWCRDGVIPAKKIGGSWYIDLDAERMQTGNELADDVLKSMRVS</sequence>
<protein>
    <submittedName>
        <fullName evidence="2">Helix-turn-helix domain-containing protein</fullName>
    </submittedName>
</protein>
<comment type="caution">
    <text evidence="2">The sequence shown here is derived from an EMBL/GenBank/DDBJ whole genome shotgun (WGS) entry which is preliminary data.</text>
</comment>
<gene>
    <name evidence="2" type="ORF">ACFOEI_14295</name>
</gene>
<keyword evidence="3" id="KW-1185">Reference proteome</keyword>
<dbReference type="Gene3D" id="1.10.1660.20">
    <property type="match status" value="1"/>
</dbReference>
<evidence type="ECO:0000313" key="3">
    <source>
        <dbReference type="Proteomes" id="UP001595640"/>
    </source>
</evidence>
<evidence type="ECO:0000313" key="2">
    <source>
        <dbReference type="EMBL" id="MFC3293223.1"/>
    </source>
</evidence>
<dbReference type="InterPro" id="IPR038137">
    <property type="entry name" value="Excisionase-like_sf"/>
</dbReference>
<dbReference type="EMBL" id="JBHRUH010000031">
    <property type="protein sequence ID" value="MFC3293223.1"/>
    <property type="molecule type" value="Genomic_DNA"/>
</dbReference>
<accession>A0ABV7M4M9</accession>
<proteinExistence type="predicted"/>
<dbReference type="Proteomes" id="UP001595640">
    <property type="component" value="Unassembled WGS sequence"/>
</dbReference>
<reference evidence="3" key="1">
    <citation type="journal article" date="2019" name="Int. J. Syst. Evol. Microbiol.">
        <title>The Global Catalogue of Microorganisms (GCM) 10K type strain sequencing project: providing services to taxonomists for standard genome sequencing and annotation.</title>
        <authorList>
            <consortium name="The Broad Institute Genomics Platform"/>
            <consortium name="The Broad Institute Genome Sequencing Center for Infectious Disease"/>
            <person name="Wu L."/>
            <person name="Ma J."/>
        </authorList>
    </citation>
    <scope>NUCLEOTIDE SEQUENCE [LARGE SCALE GENOMIC DNA]</scope>
    <source>
        <strain evidence="3">KCTC 12847</strain>
    </source>
</reference>
<dbReference type="RefSeq" id="WP_019020612.1">
    <property type="nucleotide sequence ID" value="NZ_BMXD01000001.1"/>
</dbReference>